<dbReference type="Proteomes" id="UP000198415">
    <property type="component" value="Unassembled WGS sequence"/>
</dbReference>
<feature type="region of interest" description="Disordered" evidence="7">
    <location>
        <begin position="350"/>
        <end position="433"/>
    </location>
</feature>
<dbReference type="FunFam" id="1.10.510.10:FF:000021">
    <property type="entry name" value="Serine/threonine protein kinase"/>
    <property type="match status" value="1"/>
</dbReference>
<dbReference type="PANTHER" id="PTHR43289">
    <property type="entry name" value="MITOGEN-ACTIVATED PROTEIN KINASE KINASE KINASE 20-RELATED"/>
    <property type="match status" value="1"/>
</dbReference>
<feature type="compositionally biased region" description="Polar residues" evidence="7">
    <location>
        <begin position="488"/>
        <end position="513"/>
    </location>
</feature>
<reference evidence="9 10" key="1">
    <citation type="submission" date="2017-06" db="EMBL/GenBank/DDBJ databases">
        <authorList>
            <person name="Kim H.J."/>
            <person name="Triplett B.A."/>
        </authorList>
    </citation>
    <scope>NUCLEOTIDE SEQUENCE [LARGE SCALE GENOMIC DNA]</scope>
    <source>
        <strain evidence="9 10">DSM 43151</strain>
    </source>
</reference>
<keyword evidence="5 9" id="KW-0418">Kinase</keyword>
<keyword evidence="6" id="KW-0067">ATP-binding</keyword>
<evidence type="ECO:0000313" key="9">
    <source>
        <dbReference type="EMBL" id="SNS43028.1"/>
    </source>
</evidence>
<sequence length="598" mass="59747">MPRPGELLGGRYLLDDRIAAGGMGQVWAAIDTVLDRPVAVKTLLGGRDSDPGFLNRFRHEAQTMAALRHPGVVAVYDFGDTEDGAYLVMARVGGQPLNRILADRGRLPAAETMSIVAQAGWALQAAHEAGIVHRDVKPGNLIIEPDGTVVLVDFGVARSANSVTLTGAREVVGTALYIAPEQVSKRATGPAADVYALGALAYHCITGRPPFVGDNPLAVALQHITDEPSPLSGDVPQPVRDLIGTALAKQPDERFPSAAAMATAAEAAAAESVALPGGTAAETEPESEDRDAVTRVMPVGAVAGFAGRAMVGRPRFGVPLPTGPARDGNTNADESLAALNATGDNAAVASAAEAGAWPEAATATEAARPEAATATRATGPEAATATGTTGPEAATATRATRPEAATGAGATGSAAAAATRTTGPGAGAAPGPTSVNWTASEVASGVNVAPRRRALVAVAAAVLVLLGLGATIALADPFGLFGDKPAGSNPSGTGKPSASVSARPTPKGTNRGDNTGGPRRSRPTSAPTGDKTKTTGPAQPTGAETTSTETTTPTREPTTAVPTQTSSDDDNGGDDDSGGETDNSGSGNGNNGSGKYEG</sequence>
<name>A0A239EFJ1_9ACTN</name>
<evidence type="ECO:0000256" key="2">
    <source>
        <dbReference type="ARBA" id="ARBA00022527"/>
    </source>
</evidence>
<dbReference type="Gene3D" id="3.30.200.20">
    <property type="entry name" value="Phosphorylase Kinase, domain 1"/>
    <property type="match status" value="1"/>
</dbReference>
<protein>
    <recommendedName>
        <fullName evidence="1">non-specific serine/threonine protein kinase</fullName>
        <ecNumber evidence="1">2.7.11.1</ecNumber>
    </recommendedName>
</protein>
<feature type="compositionally biased region" description="Acidic residues" evidence="7">
    <location>
        <begin position="567"/>
        <end position="579"/>
    </location>
</feature>
<evidence type="ECO:0000256" key="5">
    <source>
        <dbReference type="ARBA" id="ARBA00022777"/>
    </source>
</evidence>
<dbReference type="Gene3D" id="1.10.510.10">
    <property type="entry name" value="Transferase(Phosphotransferase) domain 1"/>
    <property type="match status" value="1"/>
</dbReference>
<dbReference type="OrthoDB" id="308915at2"/>
<dbReference type="PROSITE" id="PS50011">
    <property type="entry name" value="PROTEIN_KINASE_DOM"/>
    <property type="match status" value="1"/>
</dbReference>
<feature type="domain" description="Protein kinase" evidence="8">
    <location>
        <begin position="12"/>
        <end position="269"/>
    </location>
</feature>
<proteinExistence type="predicted"/>
<dbReference type="CDD" id="cd14014">
    <property type="entry name" value="STKc_PknB_like"/>
    <property type="match status" value="1"/>
</dbReference>
<dbReference type="PROSITE" id="PS00108">
    <property type="entry name" value="PROTEIN_KINASE_ST"/>
    <property type="match status" value="1"/>
</dbReference>
<evidence type="ECO:0000256" key="4">
    <source>
        <dbReference type="ARBA" id="ARBA00022741"/>
    </source>
</evidence>
<dbReference type="EMBL" id="FZNR01000015">
    <property type="protein sequence ID" value="SNS43028.1"/>
    <property type="molecule type" value="Genomic_DNA"/>
</dbReference>
<gene>
    <name evidence="9" type="ORF">SAMN06264365_115138</name>
</gene>
<dbReference type="Pfam" id="PF00069">
    <property type="entry name" value="Pkinase"/>
    <property type="match status" value="1"/>
</dbReference>
<dbReference type="GO" id="GO:0004674">
    <property type="term" value="F:protein serine/threonine kinase activity"/>
    <property type="evidence" value="ECO:0007669"/>
    <property type="project" value="UniProtKB-KW"/>
</dbReference>
<evidence type="ECO:0000313" key="10">
    <source>
        <dbReference type="Proteomes" id="UP000198415"/>
    </source>
</evidence>
<dbReference type="AlphaFoldDB" id="A0A239EFJ1"/>
<keyword evidence="10" id="KW-1185">Reference proteome</keyword>
<evidence type="ECO:0000256" key="7">
    <source>
        <dbReference type="SAM" id="MobiDB-lite"/>
    </source>
</evidence>
<keyword evidence="3" id="KW-0808">Transferase</keyword>
<dbReference type="PANTHER" id="PTHR43289:SF6">
    <property type="entry name" value="SERINE_THREONINE-PROTEIN KINASE NEKL-3"/>
    <property type="match status" value="1"/>
</dbReference>
<evidence type="ECO:0000259" key="8">
    <source>
        <dbReference type="PROSITE" id="PS50011"/>
    </source>
</evidence>
<evidence type="ECO:0000256" key="3">
    <source>
        <dbReference type="ARBA" id="ARBA00022679"/>
    </source>
</evidence>
<dbReference type="SMART" id="SM00220">
    <property type="entry name" value="S_TKc"/>
    <property type="match status" value="1"/>
</dbReference>
<dbReference type="InterPro" id="IPR011009">
    <property type="entry name" value="Kinase-like_dom_sf"/>
</dbReference>
<feature type="compositionally biased region" description="Low complexity" evidence="7">
    <location>
        <begin position="540"/>
        <end position="563"/>
    </location>
</feature>
<dbReference type="GO" id="GO:0005524">
    <property type="term" value="F:ATP binding"/>
    <property type="evidence" value="ECO:0007669"/>
    <property type="project" value="UniProtKB-KW"/>
</dbReference>
<dbReference type="InterPro" id="IPR008271">
    <property type="entry name" value="Ser/Thr_kinase_AS"/>
</dbReference>
<evidence type="ECO:0000256" key="6">
    <source>
        <dbReference type="ARBA" id="ARBA00022840"/>
    </source>
</evidence>
<dbReference type="RefSeq" id="WP_089296868.1">
    <property type="nucleotide sequence ID" value="NZ_BOMU01000072.1"/>
</dbReference>
<accession>A0A239EFJ1</accession>
<dbReference type="EC" id="2.7.11.1" evidence="1"/>
<dbReference type="InterPro" id="IPR000719">
    <property type="entry name" value="Prot_kinase_dom"/>
</dbReference>
<organism evidence="9 10">
    <name type="scientific">Actinoplanes regularis</name>
    <dbReference type="NCBI Taxonomy" id="52697"/>
    <lineage>
        <taxon>Bacteria</taxon>
        <taxon>Bacillati</taxon>
        <taxon>Actinomycetota</taxon>
        <taxon>Actinomycetes</taxon>
        <taxon>Micromonosporales</taxon>
        <taxon>Micromonosporaceae</taxon>
        <taxon>Actinoplanes</taxon>
    </lineage>
</organism>
<keyword evidence="4" id="KW-0547">Nucleotide-binding</keyword>
<feature type="region of interest" description="Disordered" evidence="7">
    <location>
        <begin position="486"/>
        <end position="598"/>
    </location>
</feature>
<evidence type="ECO:0000256" key="1">
    <source>
        <dbReference type="ARBA" id="ARBA00012513"/>
    </source>
</evidence>
<keyword evidence="2 9" id="KW-0723">Serine/threonine-protein kinase</keyword>
<dbReference type="SUPFAM" id="SSF56112">
    <property type="entry name" value="Protein kinase-like (PK-like)"/>
    <property type="match status" value="1"/>
</dbReference>